<organism evidence="1 2">
    <name type="scientific">Providencia alcalifaciens</name>
    <dbReference type="NCBI Taxonomy" id="126385"/>
    <lineage>
        <taxon>Bacteria</taxon>
        <taxon>Pseudomonadati</taxon>
        <taxon>Pseudomonadota</taxon>
        <taxon>Gammaproteobacteria</taxon>
        <taxon>Enterobacterales</taxon>
        <taxon>Morganellaceae</taxon>
        <taxon>Providencia</taxon>
    </lineage>
</organism>
<protein>
    <recommendedName>
        <fullName evidence="3">DUF4359 domain-containing protein</fullName>
    </recommendedName>
</protein>
<evidence type="ECO:0000313" key="1">
    <source>
        <dbReference type="EMBL" id="MTC33795.1"/>
    </source>
</evidence>
<accession>A0AAW9V822</accession>
<evidence type="ECO:0000313" key="2">
    <source>
        <dbReference type="Proteomes" id="UP000449944"/>
    </source>
</evidence>
<dbReference type="EMBL" id="WLUB01000015">
    <property type="protein sequence ID" value="MTC33795.1"/>
    <property type="molecule type" value="Genomic_DNA"/>
</dbReference>
<proteinExistence type="predicted"/>
<comment type="caution">
    <text evidence="1">The sequence shown here is derived from an EMBL/GenBank/DDBJ whole genome shotgun (WGS) entry which is preliminary data.</text>
</comment>
<sequence>MTNKMLAISVIILIAGGSFLAGVMTNYTPDLDVIKKSEKAVEDLLNFPKTVEFKDVKYHIIRETLDHGTLGYVCGQVLVFDAKNSYTYKRFMVKTYLNKDGRNIVSIPLLDRDEMEFPLKEFNYLWRKNCQSR</sequence>
<dbReference type="Proteomes" id="UP000449944">
    <property type="component" value="Unassembled WGS sequence"/>
</dbReference>
<evidence type="ECO:0008006" key="3">
    <source>
        <dbReference type="Google" id="ProtNLM"/>
    </source>
</evidence>
<dbReference type="RefSeq" id="WP_006661109.1">
    <property type="nucleotide sequence ID" value="NZ_CABKTF010000030.1"/>
</dbReference>
<gene>
    <name evidence="1" type="ORF">GKR67_04115</name>
</gene>
<reference evidence="1 2" key="1">
    <citation type="submission" date="2019-10" db="EMBL/GenBank/DDBJ databases">
        <title>Comparative genomic analysis of Providencia.</title>
        <authorList>
            <person name="Yuan C."/>
            <person name="Wei Y."/>
            <person name="Yin Z."/>
        </authorList>
    </citation>
    <scope>NUCLEOTIDE SEQUENCE [LARGE SCALE GENOMIC DNA]</scope>
    <source>
        <strain evidence="2">wls1934</strain>
    </source>
</reference>
<name>A0AAW9V822_9GAMM</name>
<dbReference type="AlphaFoldDB" id="A0AAW9V822"/>